<evidence type="ECO:0000256" key="3">
    <source>
        <dbReference type="ARBA" id="ARBA00022806"/>
    </source>
</evidence>
<evidence type="ECO:0000256" key="2">
    <source>
        <dbReference type="ARBA" id="ARBA00022741"/>
    </source>
</evidence>
<evidence type="ECO:0000259" key="5">
    <source>
        <dbReference type="Pfam" id="PF07529"/>
    </source>
</evidence>
<dbReference type="InterPro" id="IPR014012">
    <property type="entry name" value="HSA_dom"/>
</dbReference>
<dbReference type="EMBL" id="JADDUC010000008">
    <property type="protein sequence ID" value="KAG0132386.1"/>
    <property type="molecule type" value="Genomic_DNA"/>
</dbReference>
<organism evidence="6">
    <name type="scientific">Lamprotornis superbus</name>
    <dbReference type="NCBI Taxonomy" id="245042"/>
    <lineage>
        <taxon>Eukaryota</taxon>
        <taxon>Metazoa</taxon>
        <taxon>Chordata</taxon>
        <taxon>Craniata</taxon>
        <taxon>Vertebrata</taxon>
        <taxon>Euteleostomi</taxon>
        <taxon>Archelosauria</taxon>
        <taxon>Archosauria</taxon>
        <taxon>Dinosauria</taxon>
        <taxon>Saurischia</taxon>
        <taxon>Theropoda</taxon>
        <taxon>Coelurosauria</taxon>
        <taxon>Aves</taxon>
        <taxon>Neognathae</taxon>
        <taxon>Neoaves</taxon>
        <taxon>Telluraves</taxon>
        <taxon>Australaves</taxon>
        <taxon>Passeriformes</taxon>
        <taxon>Sturnidae</taxon>
        <taxon>Lamprotornis</taxon>
    </lineage>
</organism>
<feature type="domain" description="HSA" evidence="5">
    <location>
        <begin position="105"/>
        <end position="139"/>
    </location>
</feature>
<dbReference type="PANTHER" id="PTHR45685:SF1">
    <property type="entry name" value="HELICASE SRCAP"/>
    <property type="match status" value="1"/>
</dbReference>
<dbReference type="Proteomes" id="UP000618051">
    <property type="component" value="Unassembled WGS sequence"/>
</dbReference>
<protein>
    <recommendedName>
        <fullName evidence="5">HSA domain-containing protein</fullName>
    </recommendedName>
</protein>
<reference evidence="7 8" key="2">
    <citation type="journal article" date="2021" name="J. Hered.">
        <title>Feather Gene Expression Elucidates the Developmental Basis of Plumage Iridescence in African Starlings.</title>
        <authorList>
            <person name="Rubenstein D.R."/>
            <person name="Corvelo A."/>
            <person name="MacManes M.D."/>
            <person name="Maia R."/>
            <person name="Narzisi G."/>
            <person name="Rousaki A."/>
            <person name="Vandenabeele P."/>
            <person name="Shawkey M.D."/>
            <person name="Solomon J."/>
        </authorList>
    </citation>
    <scope>NUCLEOTIDE SEQUENCE [LARGE SCALE GENOMIC DNA]</scope>
    <source>
        <strain evidence="7">SS15</strain>
    </source>
</reference>
<feature type="non-terminal residue" evidence="6">
    <location>
        <position position="457"/>
    </location>
</feature>
<dbReference type="AlphaFoldDB" id="A0A835U360"/>
<keyword evidence="3" id="KW-0347">Helicase</keyword>
<accession>A0A835U360</accession>
<dbReference type="InterPro" id="IPR050520">
    <property type="entry name" value="INO80/SWR1_helicase"/>
</dbReference>
<dbReference type="PANTHER" id="PTHR45685">
    <property type="entry name" value="HELICASE SRCAP-RELATED"/>
    <property type="match status" value="1"/>
</dbReference>
<evidence type="ECO:0000256" key="4">
    <source>
        <dbReference type="ARBA" id="ARBA00022840"/>
    </source>
</evidence>
<comment type="subcellular location">
    <subcellularLocation>
        <location evidence="1">Nucleus</location>
    </subcellularLocation>
</comment>
<dbReference type="GO" id="GO:0016887">
    <property type="term" value="F:ATP hydrolysis activity"/>
    <property type="evidence" value="ECO:0007669"/>
    <property type="project" value="TreeGrafter"/>
</dbReference>
<proteinExistence type="predicted"/>
<keyword evidence="8" id="KW-1185">Reference proteome</keyword>
<dbReference type="GO" id="GO:0004386">
    <property type="term" value="F:helicase activity"/>
    <property type="evidence" value="ECO:0007669"/>
    <property type="project" value="UniProtKB-KW"/>
</dbReference>
<evidence type="ECO:0000256" key="1">
    <source>
        <dbReference type="ARBA" id="ARBA00004123"/>
    </source>
</evidence>
<sequence length="457" mass="52342">VECLLSLKWLSRLARRKTNSKMDQICQVCLISYLLHTPGAQLCPSRYNQQAGIRTMCLWSQLQFPHSRKYKFNCAYLKENEILQRITALRKEGLWSLKHLPKLHEGPQNNSHHDNLLEEMKWMATDFFSRKKMKDGSCKESKHADLSLFDVIGMENQITCYEAQVLPKLKVTGKLIEEICCSPSPPRLEPVKLKPNKGIPGEKRQLKEHLDKIYFWNEHHCSRTPPYGRDLLETCSWIKNLCVFPAVAVAPPCLYGANNSYRWTPGMKLLQFSLKEQRWCSKLGALAVLLWKLKAEGRAGAGFDTEDCSAQHPGAFPEFLFPHVSVSHTDVITVVFYDTDLDLLMDTKTKGWCDKIARSRDIHTYRLESGNSIEERLLKKSIKHMIQELAAQGGDCSTDFLSQVLAHVRGVVNSCNYVNHSPKQCKNRYIKTIADAEGKHECISRGPFPYQRLCDDL</sequence>
<dbReference type="GO" id="GO:0042393">
    <property type="term" value="F:histone binding"/>
    <property type="evidence" value="ECO:0007669"/>
    <property type="project" value="TreeGrafter"/>
</dbReference>
<dbReference type="GO" id="GO:0003677">
    <property type="term" value="F:DNA binding"/>
    <property type="evidence" value="ECO:0007669"/>
    <property type="project" value="UniProtKB-KW"/>
</dbReference>
<dbReference type="GO" id="GO:0006338">
    <property type="term" value="P:chromatin remodeling"/>
    <property type="evidence" value="ECO:0007669"/>
    <property type="project" value="TreeGrafter"/>
</dbReference>
<keyword evidence="4" id="KW-0067">ATP-binding</keyword>
<comment type="caution">
    <text evidence="6">The sequence shown here is derived from an EMBL/GenBank/DDBJ whole genome shotgun (WGS) entry which is preliminary data.</text>
</comment>
<evidence type="ECO:0000313" key="7">
    <source>
        <dbReference type="EMBL" id="KAI1233031.1"/>
    </source>
</evidence>
<dbReference type="OrthoDB" id="9214198at2759"/>
<dbReference type="EMBL" id="JADDUC020000020">
    <property type="protein sequence ID" value="KAI1233031.1"/>
    <property type="molecule type" value="Genomic_DNA"/>
</dbReference>
<dbReference type="GO" id="GO:0005524">
    <property type="term" value="F:ATP binding"/>
    <property type="evidence" value="ECO:0007669"/>
    <property type="project" value="UniProtKB-KW"/>
</dbReference>
<gene>
    <name evidence="7" type="ORF">IHE44_0006221</name>
    <name evidence="6" type="ORF">IHE44_013265</name>
</gene>
<dbReference type="Pfam" id="PF07529">
    <property type="entry name" value="HSA"/>
    <property type="match status" value="1"/>
</dbReference>
<dbReference type="GO" id="GO:0000812">
    <property type="term" value="C:Swr1 complex"/>
    <property type="evidence" value="ECO:0007669"/>
    <property type="project" value="TreeGrafter"/>
</dbReference>
<keyword evidence="3" id="KW-0378">Hydrolase</keyword>
<evidence type="ECO:0000313" key="6">
    <source>
        <dbReference type="EMBL" id="KAG0132386.1"/>
    </source>
</evidence>
<reference evidence="6" key="1">
    <citation type="submission" date="2020-10" db="EMBL/GenBank/DDBJ databases">
        <title>Feather gene expression reveals the developmental basis of iridescence in African starlings.</title>
        <authorList>
            <person name="Rubenstein D.R."/>
        </authorList>
    </citation>
    <scope>NUCLEOTIDE SEQUENCE</scope>
    <source>
        <strain evidence="6">SS15</strain>
        <tissue evidence="6">Liver</tissue>
    </source>
</reference>
<evidence type="ECO:0000313" key="8">
    <source>
        <dbReference type="Proteomes" id="UP000618051"/>
    </source>
</evidence>
<name>A0A835U360_9PASS</name>
<keyword evidence="2" id="KW-0547">Nucleotide-binding</keyword>
<reference evidence="7" key="3">
    <citation type="submission" date="2022-01" db="EMBL/GenBank/DDBJ databases">
        <authorList>
            <person name="Rubenstein D.R."/>
        </authorList>
    </citation>
    <scope>NUCLEOTIDE SEQUENCE</scope>
    <source>
        <strain evidence="7">SS15</strain>
        <tissue evidence="7">Liver</tissue>
    </source>
</reference>